<dbReference type="Proteomes" id="UP000582659">
    <property type="component" value="Unassembled WGS sequence"/>
</dbReference>
<accession>A0A811K1E0</accession>
<keyword evidence="2" id="KW-1185">Reference proteome</keyword>
<reference evidence="1" key="1">
    <citation type="submission" date="2020-09" db="EMBL/GenBank/DDBJ databases">
        <authorList>
            <person name="Kikuchi T."/>
        </authorList>
    </citation>
    <scope>NUCLEOTIDE SEQUENCE</scope>
    <source>
        <strain evidence="1">Ka4C1</strain>
    </source>
</reference>
<name>A0A811K1E0_BURXY</name>
<dbReference type="EMBL" id="CAJFDI010000001">
    <property type="protein sequence ID" value="CAD5209247.1"/>
    <property type="molecule type" value="Genomic_DNA"/>
</dbReference>
<proteinExistence type="predicted"/>
<sequence length="160" mass="18314">MSRVPFLCRSYIILDSRVPKTGGALGEHKILGKVMRTIFTVLTVCFLQVLCLSQGQNTEDRSREQRYVLHKRAFDRVDLSPFDFGAYSKRYNNDLRSLYRKKKSFDRLDQGPFGLVKRKRVFDRVDAGFGFGKRSSEMAVPGRISLSDLVSQAQSIEPID</sequence>
<protein>
    <submittedName>
        <fullName evidence="1">(pine wood nematode) hypothetical protein</fullName>
    </submittedName>
</protein>
<comment type="caution">
    <text evidence="1">The sequence shown here is derived from an EMBL/GenBank/DDBJ whole genome shotgun (WGS) entry which is preliminary data.</text>
</comment>
<dbReference type="AlphaFoldDB" id="A0A811K1E0"/>
<dbReference type="EMBL" id="CAJFCV020000001">
    <property type="protein sequence ID" value="CAG9084140.1"/>
    <property type="molecule type" value="Genomic_DNA"/>
</dbReference>
<gene>
    <name evidence="1" type="ORF">BXYJ_LOCUS1347</name>
</gene>
<dbReference type="OrthoDB" id="5850233at2759"/>
<organism evidence="1 2">
    <name type="scientific">Bursaphelenchus xylophilus</name>
    <name type="common">Pinewood nematode worm</name>
    <name type="synonym">Aphelenchoides xylophilus</name>
    <dbReference type="NCBI Taxonomy" id="6326"/>
    <lineage>
        <taxon>Eukaryota</taxon>
        <taxon>Metazoa</taxon>
        <taxon>Ecdysozoa</taxon>
        <taxon>Nematoda</taxon>
        <taxon>Chromadorea</taxon>
        <taxon>Rhabditida</taxon>
        <taxon>Tylenchina</taxon>
        <taxon>Tylenchomorpha</taxon>
        <taxon>Aphelenchoidea</taxon>
        <taxon>Aphelenchoididae</taxon>
        <taxon>Bursaphelenchus</taxon>
    </lineage>
</organism>
<evidence type="ECO:0000313" key="1">
    <source>
        <dbReference type="EMBL" id="CAD5209247.1"/>
    </source>
</evidence>
<dbReference type="Proteomes" id="UP000659654">
    <property type="component" value="Unassembled WGS sequence"/>
</dbReference>
<evidence type="ECO:0000313" key="2">
    <source>
        <dbReference type="Proteomes" id="UP000659654"/>
    </source>
</evidence>